<sequence>MMKKKIFVIFLSLALIVACIPGNMLLSYADFSPAYDYDYDDDELGGDDYEIEFIDATEEKGQLFVYWVPKHGFNEYDVLHYEVSVKYPESDEFVFLKKIASDDEEYQYWVPVEVEDEYGDDEDGWAEMDAYGFDFPVTKRGYYEFRVRACYRDDWEEGEFYTEWVTGGGLYLNMKKPVVKTKTLSSTEVLLSWDPVEGASDYIVYRAKSLKGKYYEMGTVNEFFPGEEVSTYWIDEGLPNRTYYYYVVPAAKYVGFLHHGTPSKTVTGTTGVLKSKISSISSSAKKVTIRWKKDVTASGYEIYRSTSPSSGYKKITTIKSSSKTSYTDTKKAPGKKYYYKVRAYKIIDGKKITGPYSNRKSITVKK</sequence>
<dbReference type="InterPro" id="IPR013783">
    <property type="entry name" value="Ig-like_fold"/>
</dbReference>
<evidence type="ECO:0000313" key="3">
    <source>
        <dbReference type="Proteomes" id="UP000446866"/>
    </source>
</evidence>
<dbReference type="EMBL" id="QXWK01000016">
    <property type="protein sequence ID" value="NBH61849.1"/>
    <property type="molecule type" value="Genomic_DNA"/>
</dbReference>
<dbReference type="Gene3D" id="2.60.40.10">
    <property type="entry name" value="Immunoglobulins"/>
    <property type="match status" value="2"/>
</dbReference>
<dbReference type="InterPro" id="IPR003961">
    <property type="entry name" value="FN3_dom"/>
</dbReference>
<comment type="caution">
    <text evidence="2">The sequence shown here is derived from an EMBL/GenBank/DDBJ whole genome shotgun (WGS) entry which is preliminary data.</text>
</comment>
<protein>
    <submittedName>
        <fullName evidence="2">Fibronectin type III domain-containing protein</fullName>
    </submittedName>
</protein>
<dbReference type="AlphaFoldDB" id="A0A845QIY5"/>
<accession>A0A845QIY5</accession>
<keyword evidence="3" id="KW-1185">Reference proteome</keyword>
<dbReference type="RefSeq" id="WP_160202131.1">
    <property type="nucleotide sequence ID" value="NZ_QXWK01000016.1"/>
</dbReference>
<proteinExistence type="predicted"/>
<organism evidence="2 3">
    <name type="scientific">Anaerotruncus colihominis</name>
    <dbReference type="NCBI Taxonomy" id="169435"/>
    <lineage>
        <taxon>Bacteria</taxon>
        <taxon>Bacillati</taxon>
        <taxon>Bacillota</taxon>
        <taxon>Clostridia</taxon>
        <taxon>Eubacteriales</taxon>
        <taxon>Oscillospiraceae</taxon>
        <taxon>Anaerotruncus</taxon>
    </lineage>
</organism>
<gene>
    <name evidence="2" type="ORF">D0435_09315</name>
</gene>
<evidence type="ECO:0000313" key="2">
    <source>
        <dbReference type="EMBL" id="NBH61849.1"/>
    </source>
</evidence>
<dbReference type="CDD" id="cd00063">
    <property type="entry name" value="FN3"/>
    <property type="match status" value="1"/>
</dbReference>
<reference evidence="2 3" key="1">
    <citation type="submission" date="2018-08" db="EMBL/GenBank/DDBJ databases">
        <title>Murine metabolic-syndrome-specific gut microbial biobank.</title>
        <authorList>
            <person name="Liu C."/>
        </authorList>
    </citation>
    <scope>NUCLEOTIDE SEQUENCE [LARGE SCALE GENOMIC DNA]</scope>
    <source>
        <strain evidence="2 3">28</strain>
    </source>
</reference>
<dbReference type="PROSITE" id="PS50853">
    <property type="entry name" value="FN3"/>
    <property type="match status" value="1"/>
</dbReference>
<name>A0A845QIY5_9FIRM</name>
<dbReference type="SMART" id="SM00060">
    <property type="entry name" value="FN3"/>
    <property type="match status" value="3"/>
</dbReference>
<feature type="domain" description="Fibronectin type-III" evidence="1">
    <location>
        <begin position="273"/>
        <end position="366"/>
    </location>
</feature>
<dbReference type="Proteomes" id="UP000446866">
    <property type="component" value="Unassembled WGS sequence"/>
</dbReference>
<evidence type="ECO:0000259" key="1">
    <source>
        <dbReference type="PROSITE" id="PS50853"/>
    </source>
</evidence>
<dbReference type="PROSITE" id="PS51257">
    <property type="entry name" value="PROKAR_LIPOPROTEIN"/>
    <property type="match status" value="1"/>
</dbReference>
<dbReference type="SUPFAM" id="SSF49265">
    <property type="entry name" value="Fibronectin type III"/>
    <property type="match status" value="1"/>
</dbReference>
<dbReference type="InterPro" id="IPR036116">
    <property type="entry name" value="FN3_sf"/>
</dbReference>